<reference evidence="7 8" key="1">
    <citation type="submission" date="2019-10" db="EMBL/GenBank/DDBJ databases">
        <title>Epibacterium sp. nov., isolated from seawater.</title>
        <authorList>
            <person name="Zhang X."/>
            <person name="Li N."/>
        </authorList>
    </citation>
    <scope>NUCLEOTIDE SEQUENCE [LARGE SCALE GENOMIC DNA]</scope>
    <source>
        <strain evidence="7 8">SM1969</strain>
    </source>
</reference>
<keyword evidence="8" id="KW-1185">Reference proteome</keyword>
<dbReference type="InterPro" id="IPR000847">
    <property type="entry name" value="LysR_HTH_N"/>
</dbReference>
<evidence type="ECO:0000256" key="5">
    <source>
        <dbReference type="ARBA" id="ARBA00023163"/>
    </source>
</evidence>
<gene>
    <name evidence="7" type="ORF">GG681_14420</name>
</gene>
<evidence type="ECO:0000313" key="8">
    <source>
        <dbReference type="Proteomes" id="UP000436694"/>
    </source>
</evidence>
<dbReference type="RefSeq" id="WP_153548732.1">
    <property type="nucleotide sequence ID" value="NZ_WIXK01000008.1"/>
</dbReference>
<dbReference type="PANTHER" id="PTHR30346:SF26">
    <property type="entry name" value="HYDROGEN PEROXIDE-INDUCIBLE GENES ACTIVATOR"/>
    <property type="match status" value="1"/>
</dbReference>
<keyword evidence="2" id="KW-0805">Transcription regulation</keyword>
<dbReference type="PROSITE" id="PS50931">
    <property type="entry name" value="HTH_LYSR"/>
    <property type="match status" value="1"/>
</dbReference>
<dbReference type="Pfam" id="PF03466">
    <property type="entry name" value="LysR_substrate"/>
    <property type="match status" value="1"/>
</dbReference>
<keyword evidence="5" id="KW-0804">Transcription</keyword>
<sequence length="301" mass="34097">MNLRELEYLIAVFELKHMSRAAEYCNVSQPTLSTQIKKLEQELGVQLFERTGRQVLPTETGLKIIECARRIITETVTIKELAKAAHDPFSGSYRLGAFPTLASYLFPDLVPLLRHAMPETRLVLIEEKSEQLLEKLLKRQIDAAFLTLPIEADGLVVEHVFDDPFYVAVSPENPLSQRDNINTATLAQEHLLLLEEGHCLRDQTLEFCQFMNAGEDVDFRATSLETLRQMVRANSGVTVMPEIAINKGDSGDIRYLPFEGGETYRSIAFVRRKSSPRAPVFDRINAQLKIWQKTLQPPTSP</sequence>
<organism evidence="7 8">
    <name type="scientific">Tritonibacter aquimaris</name>
    <dbReference type="NCBI Taxonomy" id="2663379"/>
    <lineage>
        <taxon>Bacteria</taxon>
        <taxon>Pseudomonadati</taxon>
        <taxon>Pseudomonadota</taxon>
        <taxon>Alphaproteobacteria</taxon>
        <taxon>Rhodobacterales</taxon>
        <taxon>Paracoccaceae</taxon>
        <taxon>Tritonibacter</taxon>
    </lineage>
</organism>
<dbReference type="EMBL" id="WIXK01000008">
    <property type="protein sequence ID" value="MQY43837.1"/>
    <property type="molecule type" value="Genomic_DNA"/>
</dbReference>
<dbReference type="AlphaFoldDB" id="A0A844AVE5"/>
<feature type="domain" description="HTH lysR-type" evidence="6">
    <location>
        <begin position="1"/>
        <end position="58"/>
    </location>
</feature>
<dbReference type="GO" id="GO:0003700">
    <property type="term" value="F:DNA-binding transcription factor activity"/>
    <property type="evidence" value="ECO:0007669"/>
    <property type="project" value="InterPro"/>
</dbReference>
<dbReference type="Gene3D" id="1.10.10.10">
    <property type="entry name" value="Winged helix-like DNA-binding domain superfamily/Winged helix DNA-binding domain"/>
    <property type="match status" value="1"/>
</dbReference>
<comment type="caution">
    <text evidence="7">The sequence shown here is derived from an EMBL/GenBank/DDBJ whole genome shotgun (WGS) entry which is preliminary data.</text>
</comment>
<comment type="similarity">
    <text evidence="1">Belongs to the LysR transcriptional regulatory family.</text>
</comment>
<dbReference type="InterPro" id="IPR036390">
    <property type="entry name" value="WH_DNA-bd_sf"/>
</dbReference>
<dbReference type="Pfam" id="PF00126">
    <property type="entry name" value="HTH_1"/>
    <property type="match status" value="1"/>
</dbReference>
<dbReference type="SUPFAM" id="SSF53850">
    <property type="entry name" value="Periplasmic binding protein-like II"/>
    <property type="match status" value="1"/>
</dbReference>
<dbReference type="Gene3D" id="3.40.190.10">
    <property type="entry name" value="Periplasmic binding protein-like II"/>
    <property type="match status" value="2"/>
</dbReference>
<dbReference type="FunFam" id="1.10.10.10:FF:000001">
    <property type="entry name" value="LysR family transcriptional regulator"/>
    <property type="match status" value="1"/>
</dbReference>
<dbReference type="PANTHER" id="PTHR30346">
    <property type="entry name" value="TRANSCRIPTIONAL DUAL REGULATOR HCAR-RELATED"/>
    <property type="match status" value="1"/>
</dbReference>
<dbReference type="GO" id="GO:0003677">
    <property type="term" value="F:DNA binding"/>
    <property type="evidence" value="ECO:0007669"/>
    <property type="project" value="UniProtKB-KW"/>
</dbReference>
<protein>
    <submittedName>
        <fullName evidence="7">LysR family transcriptional regulator</fullName>
    </submittedName>
</protein>
<dbReference type="Proteomes" id="UP000436694">
    <property type="component" value="Unassembled WGS sequence"/>
</dbReference>
<dbReference type="InterPro" id="IPR005119">
    <property type="entry name" value="LysR_subst-bd"/>
</dbReference>
<dbReference type="CDD" id="cd08411">
    <property type="entry name" value="PBP2_OxyR"/>
    <property type="match status" value="1"/>
</dbReference>
<keyword evidence="4" id="KW-0010">Activator</keyword>
<dbReference type="PRINTS" id="PR00039">
    <property type="entry name" value="HTHLYSR"/>
</dbReference>
<evidence type="ECO:0000256" key="1">
    <source>
        <dbReference type="ARBA" id="ARBA00009437"/>
    </source>
</evidence>
<dbReference type="SUPFAM" id="SSF46785">
    <property type="entry name" value="Winged helix' DNA-binding domain"/>
    <property type="match status" value="1"/>
</dbReference>
<evidence type="ECO:0000256" key="2">
    <source>
        <dbReference type="ARBA" id="ARBA00023015"/>
    </source>
</evidence>
<evidence type="ECO:0000256" key="3">
    <source>
        <dbReference type="ARBA" id="ARBA00023125"/>
    </source>
</evidence>
<dbReference type="InterPro" id="IPR036388">
    <property type="entry name" value="WH-like_DNA-bd_sf"/>
</dbReference>
<keyword evidence="3" id="KW-0238">DNA-binding</keyword>
<evidence type="ECO:0000259" key="6">
    <source>
        <dbReference type="PROSITE" id="PS50931"/>
    </source>
</evidence>
<proteinExistence type="inferred from homology"/>
<accession>A0A844AVE5</accession>
<name>A0A844AVE5_9RHOB</name>
<evidence type="ECO:0000313" key="7">
    <source>
        <dbReference type="EMBL" id="MQY43837.1"/>
    </source>
</evidence>
<dbReference type="GO" id="GO:0032993">
    <property type="term" value="C:protein-DNA complex"/>
    <property type="evidence" value="ECO:0007669"/>
    <property type="project" value="TreeGrafter"/>
</dbReference>
<evidence type="ECO:0000256" key="4">
    <source>
        <dbReference type="ARBA" id="ARBA00023159"/>
    </source>
</evidence>